<evidence type="ECO:0000313" key="1">
    <source>
        <dbReference type="EMBL" id="KAK9694744.1"/>
    </source>
</evidence>
<dbReference type="EMBL" id="JASPKY010000503">
    <property type="protein sequence ID" value="KAK9694744.1"/>
    <property type="molecule type" value="Genomic_DNA"/>
</dbReference>
<name>A0AAW1IXS7_POPJA</name>
<organism evidence="1 2">
    <name type="scientific">Popillia japonica</name>
    <name type="common">Japanese beetle</name>
    <dbReference type="NCBI Taxonomy" id="7064"/>
    <lineage>
        <taxon>Eukaryota</taxon>
        <taxon>Metazoa</taxon>
        <taxon>Ecdysozoa</taxon>
        <taxon>Arthropoda</taxon>
        <taxon>Hexapoda</taxon>
        <taxon>Insecta</taxon>
        <taxon>Pterygota</taxon>
        <taxon>Neoptera</taxon>
        <taxon>Endopterygota</taxon>
        <taxon>Coleoptera</taxon>
        <taxon>Polyphaga</taxon>
        <taxon>Scarabaeiformia</taxon>
        <taxon>Scarabaeidae</taxon>
        <taxon>Rutelinae</taxon>
        <taxon>Popillia</taxon>
    </lineage>
</organism>
<comment type="caution">
    <text evidence="1">The sequence shown here is derived from an EMBL/GenBank/DDBJ whole genome shotgun (WGS) entry which is preliminary data.</text>
</comment>
<dbReference type="Proteomes" id="UP001458880">
    <property type="component" value="Unassembled WGS sequence"/>
</dbReference>
<reference evidence="1 2" key="1">
    <citation type="journal article" date="2024" name="BMC Genomics">
        <title>De novo assembly and annotation of Popillia japonica's genome with initial clues to its potential as an invasive pest.</title>
        <authorList>
            <person name="Cucini C."/>
            <person name="Boschi S."/>
            <person name="Funari R."/>
            <person name="Cardaioli E."/>
            <person name="Iannotti N."/>
            <person name="Marturano G."/>
            <person name="Paoli F."/>
            <person name="Bruttini M."/>
            <person name="Carapelli A."/>
            <person name="Frati F."/>
            <person name="Nardi F."/>
        </authorList>
    </citation>
    <scope>NUCLEOTIDE SEQUENCE [LARGE SCALE GENOMIC DNA]</scope>
    <source>
        <strain evidence="1">DMR45628</strain>
    </source>
</reference>
<protein>
    <submittedName>
        <fullName evidence="1">Uncharacterized protein</fullName>
    </submittedName>
</protein>
<keyword evidence="2" id="KW-1185">Reference proteome</keyword>
<proteinExistence type="predicted"/>
<evidence type="ECO:0000313" key="2">
    <source>
        <dbReference type="Proteomes" id="UP001458880"/>
    </source>
</evidence>
<sequence length="136" mass="16497">MLEISLRKVEKYGKFMKNIEVKISQTKKKKRVWKPKKGIKRRKKYWQMLENIRNARPTYIRSLKNFEELRKSVESCNMLESVKKASEKEHKEMSKNLGNIEKYRELLKFCKMVDLSKHEKCHKNTTFEKSQKLSRV</sequence>
<accession>A0AAW1IXS7</accession>
<dbReference type="AlphaFoldDB" id="A0AAW1IXS7"/>
<gene>
    <name evidence="1" type="ORF">QE152_g33332</name>
</gene>